<dbReference type="GO" id="GO:0030077">
    <property type="term" value="C:plasma membrane light-harvesting complex"/>
    <property type="evidence" value="ECO:0007669"/>
    <property type="project" value="InterPro"/>
</dbReference>
<dbReference type="InterPro" id="IPR014747">
    <property type="entry name" value="Bac_photo_RC_H_C"/>
</dbReference>
<evidence type="ECO:0000313" key="5">
    <source>
        <dbReference type="Proteomes" id="UP000061432"/>
    </source>
</evidence>
<gene>
    <name evidence="4" type="ORF">Maq22A_c01710</name>
</gene>
<feature type="domain" description="Photosynthetic reaction centre H subunit N-terminal" evidence="2">
    <location>
        <begin position="5"/>
        <end position="139"/>
    </location>
</feature>
<keyword evidence="1" id="KW-0472">Membrane</keyword>
<dbReference type="STRING" id="270351.Maq22A_c01710"/>
<dbReference type="Pfam" id="PF05239">
    <property type="entry name" value="PRC"/>
    <property type="match status" value="1"/>
</dbReference>
<dbReference type="Proteomes" id="UP000061432">
    <property type="component" value="Chromosome"/>
</dbReference>
<dbReference type="GO" id="GO:0019684">
    <property type="term" value="P:photosynthesis, light reaction"/>
    <property type="evidence" value="ECO:0007669"/>
    <property type="project" value="InterPro"/>
</dbReference>
<dbReference type="InterPro" id="IPR027275">
    <property type="entry name" value="PRC-brl_dom"/>
</dbReference>
<proteinExistence type="predicted"/>
<sequence length="263" mass="29363">MPKGALTSYLDVAQVVLYAFWIFFAGLVFYLRREDRREGYPLESEVHGGLKGWDWLFVPSPKTFLLADGSAVLAPRPHEGPVGELKAVKLEPWPGAPIVPTSTDDSRLADGVGPGAYALRAERPDLTWEGKTRIVPMRVADEFTVSADDPDPRGLPVYGADRVLAGTVTEIWVDRGESLPRYYEMELEGARDRTVLIPVTFADVQRFSRHKKIIVEALLARQFAGVPPHRDPDSITLREEERVIAYYGAGTLYATDDRQEPLL</sequence>
<dbReference type="SUPFAM" id="SSF81490">
    <property type="entry name" value="Photosystem II reaction centre subunit H, transmembrane region"/>
    <property type="match status" value="1"/>
</dbReference>
<dbReference type="RefSeq" id="WP_060845454.1">
    <property type="nucleotide sequence ID" value="NZ_AP014704.1"/>
</dbReference>
<dbReference type="PATRIC" id="fig|270351.10.peg.348"/>
<keyword evidence="1" id="KW-0812">Transmembrane</keyword>
<accession>A0A0C6F696</accession>
<dbReference type="AlphaFoldDB" id="A0A0C6F696"/>
<dbReference type="Gene3D" id="3.90.50.10">
    <property type="entry name" value="Photosynthetic Reaction Center, subunit H, domain 2"/>
    <property type="match status" value="1"/>
</dbReference>
<name>A0A0C6F696_9HYPH</name>
<dbReference type="InterPro" id="IPR011033">
    <property type="entry name" value="PRC_barrel-like_sf"/>
</dbReference>
<evidence type="ECO:0000313" key="4">
    <source>
        <dbReference type="EMBL" id="BAQ43838.1"/>
    </source>
</evidence>
<dbReference type="KEGG" id="maqu:Maq22A_c01710"/>
<dbReference type="InterPro" id="IPR037097">
    <property type="entry name" value="Photo_RC_H_N_sf"/>
</dbReference>
<dbReference type="InterPro" id="IPR005652">
    <property type="entry name" value="Photo_RC_H"/>
</dbReference>
<dbReference type="SUPFAM" id="SSF50346">
    <property type="entry name" value="PRC-barrel domain"/>
    <property type="match status" value="1"/>
</dbReference>
<dbReference type="Gene3D" id="4.10.540.10">
    <property type="entry name" value="Photosynthetic reaction centre, H subunit, N-terminal domain"/>
    <property type="match status" value="1"/>
</dbReference>
<protein>
    <submittedName>
        <fullName evidence="4">H subunit of photosynthetic reaction centercomplex</fullName>
    </submittedName>
</protein>
<feature type="domain" description="PRC-barrel" evidence="3">
    <location>
        <begin position="150"/>
        <end position="214"/>
    </location>
</feature>
<reference evidence="4 5" key="1">
    <citation type="journal article" date="2015" name="Genome Announc.">
        <title>Complete Genome Sequence of Methylobacterium aquaticum Strain 22A, Isolated from Racomitrium japonicum Moss.</title>
        <authorList>
            <person name="Tani A."/>
            <person name="Ogura Y."/>
            <person name="Hayashi T."/>
            <person name="Kimbara K."/>
        </authorList>
    </citation>
    <scope>NUCLEOTIDE SEQUENCE [LARGE SCALE GENOMIC DNA]</scope>
    <source>
        <strain evidence="4 5">MA-22A</strain>
    </source>
</reference>
<organism evidence="4 5">
    <name type="scientific">Methylobacterium aquaticum</name>
    <dbReference type="NCBI Taxonomy" id="270351"/>
    <lineage>
        <taxon>Bacteria</taxon>
        <taxon>Pseudomonadati</taxon>
        <taxon>Pseudomonadota</taxon>
        <taxon>Alphaproteobacteria</taxon>
        <taxon>Hyphomicrobiales</taxon>
        <taxon>Methylobacteriaceae</taxon>
        <taxon>Methylobacterium</taxon>
    </lineage>
</organism>
<feature type="transmembrane region" description="Helical" evidence="1">
    <location>
        <begin position="12"/>
        <end position="31"/>
    </location>
</feature>
<evidence type="ECO:0000259" key="3">
    <source>
        <dbReference type="Pfam" id="PF05239"/>
    </source>
</evidence>
<dbReference type="NCBIfam" id="TIGR01150">
    <property type="entry name" value="puhA"/>
    <property type="match status" value="1"/>
</dbReference>
<dbReference type="OrthoDB" id="8557487at2"/>
<evidence type="ECO:0000256" key="1">
    <source>
        <dbReference type="SAM" id="Phobius"/>
    </source>
</evidence>
<reference evidence="5" key="2">
    <citation type="submission" date="2015-01" db="EMBL/GenBank/DDBJ databases">
        <title>Complete genome sequence of Methylobacterium aquaticum strain 22A.</title>
        <authorList>
            <person name="Tani A."/>
            <person name="Ogura Y."/>
            <person name="Hayashi T."/>
        </authorList>
    </citation>
    <scope>NUCLEOTIDE SEQUENCE [LARGE SCALE GENOMIC DNA]</scope>
    <source>
        <strain evidence="5">MA-22A</strain>
    </source>
</reference>
<dbReference type="Pfam" id="PF03967">
    <property type="entry name" value="PRCH"/>
    <property type="match status" value="1"/>
</dbReference>
<evidence type="ECO:0000259" key="2">
    <source>
        <dbReference type="Pfam" id="PF03967"/>
    </source>
</evidence>
<dbReference type="InterPro" id="IPR015810">
    <property type="entry name" value="Photo_RC_H_N"/>
</dbReference>
<keyword evidence="1" id="KW-1133">Transmembrane helix</keyword>
<dbReference type="EMBL" id="AP014704">
    <property type="protein sequence ID" value="BAQ43838.1"/>
    <property type="molecule type" value="Genomic_DNA"/>
</dbReference>